<dbReference type="RefSeq" id="WP_093073352.1">
    <property type="nucleotide sequence ID" value="NZ_FOGV01000017.1"/>
</dbReference>
<dbReference type="PANTHER" id="PTHR43115:SF4">
    <property type="entry name" value="DEHYDROGENASE_REDUCTASE SDR FAMILY MEMBER 11"/>
    <property type="match status" value="1"/>
</dbReference>
<evidence type="ECO:0000256" key="2">
    <source>
        <dbReference type="ARBA" id="ARBA00023002"/>
    </source>
</evidence>
<dbReference type="SUPFAM" id="SSF51735">
    <property type="entry name" value="NAD(P)-binding Rossmann-fold domains"/>
    <property type="match status" value="1"/>
</dbReference>
<evidence type="ECO:0000256" key="3">
    <source>
        <dbReference type="RuleBase" id="RU000363"/>
    </source>
</evidence>
<dbReference type="EMBL" id="FOGV01000017">
    <property type="protein sequence ID" value="SES15172.1"/>
    <property type="molecule type" value="Genomic_DNA"/>
</dbReference>
<dbReference type="PRINTS" id="PR00080">
    <property type="entry name" value="SDRFAMILY"/>
</dbReference>
<dbReference type="Pfam" id="PF00106">
    <property type="entry name" value="adh_short"/>
    <property type="match status" value="1"/>
</dbReference>
<dbReference type="PROSITE" id="PS00061">
    <property type="entry name" value="ADH_SHORT"/>
    <property type="match status" value="1"/>
</dbReference>
<dbReference type="PANTHER" id="PTHR43115">
    <property type="entry name" value="DEHYDROGENASE/REDUCTASE SDR FAMILY MEMBER 11"/>
    <property type="match status" value="1"/>
</dbReference>
<gene>
    <name evidence="4" type="ORF">SAMN05444126_11713</name>
</gene>
<dbReference type="STRING" id="1464123.SAMN05444126_11713"/>
<sequence>MGDWNGKTVIITGASSGIGEATAAKFAGEGANVVLAARREDRLNELKDQLGSQPGELAIKTTDVTVQQDVEDLVQFTIDTYGQVDLLLNNAGIMPLSFMKNKHVDEWEKMVDINIKGVLFGVGAVLPHMLERNTGHIMTTSSIAGHEVMPSGAVYCGTKFAARVIMEGLGKEIAGSNIRTTTISPGVVDTELTETITDEDVLEMLKKRFGQFEALQSVDIAEAIYYAANQPLNVDVNEVIVRPNNQE</sequence>
<evidence type="ECO:0000313" key="5">
    <source>
        <dbReference type="Proteomes" id="UP000199318"/>
    </source>
</evidence>
<dbReference type="OrthoDB" id="9775296at2"/>
<proteinExistence type="inferred from homology"/>
<organism evidence="4 5">
    <name type="scientific">Salisediminibacterium halotolerans</name>
    <dbReference type="NCBI Taxonomy" id="517425"/>
    <lineage>
        <taxon>Bacteria</taxon>
        <taxon>Bacillati</taxon>
        <taxon>Bacillota</taxon>
        <taxon>Bacilli</taxon>
        <taxon>Bacillales</taxon>
        <taxon>Bacillaceae</taxon>
        <taxon>Salisediminibacterium</taxon>
    </lineage>
</organism>
<comment type="caution">
    <text evidence="4">The sequence shown here is derived from an EMBL/GenBank/DDBJ whole genome shotgun (WGS) entry which is preliminary data.</text>
</comment>
<evidence type="ECO:0000313" key="4">
    <source>
        <dbReference type="EMBL" id="SES15172.1"/>
    </source>
</evidence>
<dbReference type="InterPro" id="IPR036291">
    <property type="entry name" value="NAD(P)-bd_dom_sf"/>
</dbReference>
<dbReference type="Proteomes" id="UP000199318">
    <property type="component" value="Unassembled WGS sequence"/>
</dbReference>
<keyword evidence="2" id="KW-0560">Oxidoreductase</keyword>
<evidence type="ECO:0000256" key="1">
    <source>
        <dbReference type="ARBA" id="ARBA00006484"/>
    </source>
</evidence>
<accession>A0A1H9V0H8</accession>
<protein>
    <submittedName>
        <fullName evidence="4">NADP-dependent 3-hydroxy acid dehydrogenase YdfG</fullName>
    </submittedName>
</protein>
<dbReference type="GO" id="GO:0016616">
    <property type="term" value="F:oxidoreductase activity, acting on the CH-OH group of donors, NAD or NADP as acceptor"/>
    <property type="evidence" value="ECO:0007669"/>
    <property type="project" value="UniProtKB-ARBA"/>
</dbReference>
<name>A0A1H9V0H8_9BACI</name>
<dbReference type="FunFam" id="3.40.50.720:FF:000047">
    <property type="entry name" value="NADP-dependent L-serine/L-allo-threonine dehydrogenase"/>
    <property type="match status" value="1"/>
</dbReference>
<dbReference type="InterPro" id="IPR020904">
    <property type="entry name" value="Sc_DH/Rdtase_CS"/>
</dbReference>
<dbReference type="InterPro" id="IPR002347">
    <property type="entry name" value="SDR_fam"/>
</dbReference>
<dbReference type="PRINTS" id="PR00081">
    <property type="entry name" value="GDHRDH"/>
</dbReference>
<dbReference type="AlphaFoldDB" id="A0A1H9V0H8"/>
<reference evidence="5" key="1">
    <citation type="submission" date="2016-10" db="EMBL/GenBank/DDBJ databases">
        <authorList>
            <person name="de Groot N.N."/>
        </authorList>
    </citation>
    <scope>NUCLEOTIDE SEQUENCE [LARGE SCALE GENOMIC DNA]</scope>
    <source>
        <strain evidence="5">10nlg</strain>
    </source>
</reference>
<keyword evidence="5" id="KW-1185">Reference proteome</keyword>
<dbReference type="Gene3D" id="3.40.50.720">
    <property type="entry name" value="NAD(P)-binding Rossmann-like Domain"/>
    <property type="match status" value="1"/>
</dbReference>
<comment type="similarity">
    <text evidence="1 3">Belongs to the short-chain dehydrogenases/reductases (SDR) family.</text>
</comment>